<dbReference type="AlphaFoldDB" id="A0AAJ6B459"/>
<evidence type="ECO:0000313" key="1">
    <source>
        <dbReference type="EMBL" id="WEK14900.1"/>
    </source>
</evidence>
<dbReference type="Proteomes" id="UP001213972">
    <property type="component" value="Chromosome"/>
</dbReference>
<sequence>MRAGAGIELTGHAVEHAATALAATGDAELSRCLSLTAPGSEVVIATLERVDELSWALRASLRQTAASLADRVRRIGVEFDALDGALAGAP</sequence>
<gene>
    <name evidence="1" type="ORF">P0Y48_06840</name>
</gene>
<name>A0AAJ6B459_9MICO</name>
<protein>
    <submittedName>
        <fullName evidence="1">Uncharacterized protein</fullName>
    </submittedName>
</protein>
<dbReference type="EMBL" id="CP119321">
    <property type="protein sequence ID" value="WEK14900.1"/>
    <property type="molecule type" value="Genomic_DNA"/>
</dbReference>
<proteinExistence type="predicted"/>
<organism evidence="1 2">
    <name type="scientific">Candidatus Microbacterium phytovorans</name>
    <dbReference type="NCBI Taxonomy" id="3121374"/>
    <lineage>
        <taxon>Bacteria</taxon>
        <taxon>Bacillati</taxon>
        <taxon>Actinomycetota</taxon>
        <taxon>Actinomycetes</taxon>
        <taxon>Micrococcales</taxon>
        <taxon>Microbacteriaceae</taxon>
        <taxon>Microbacterium</taxon>
    </lineage>
</organism>
<reference evidence="1" key="1">
    <citation type="submission" date="2023-03" db="EMBL/GenBank/DDBJ databases">
        <title>Andean soil-derived lignocellulolytic bacterial consortium as a source of novel taxa and putative plastic-active enzymes.</title>
        <authorList>
            <person name="Diaz-Garcia L."/>
            <person name="Chuvochina M."/>
            <person name="Feuerriegel G."/>
            <person name="Bunk B."/>
            <person name="Sproer C."/>
            <person name="Streit W.R."/>
            <person name="Rodriguez L.M."/>
            <person name="Overmann J."/>
            <person name="Jimenez D.J."/>
        </authorList>
    </citation>
    <scope>NUCLEOTIDE SEQUENCE</scope>
    <source>
        <strain evidence="1">MAG 4610</strain>
    </source>
</reference>
<accession>A0AAJ6B459</accession>
<evidence type="ECO:0000313" key="2">
    <source>
        <dbReference type="Proteomes" id="UP001213972"/>
    </source>
</evidence>